<dbReference type="eggNOG" id="COG3757">
    <property type="taxonomic scope" value="Bacteria"/>
</dbReference>
<sequence length="306" mass="34751">MMKKFILMFFCFVLFIIGINFRPIPVSALTLGDNEEIDINMSAKQKAIVFEALKYQNVPYVWGGKTPAGFDCSGLIQYVYQQAIGMNIPSPTSTQEKYGVEVSLDQLQPGDILFWGIKGQSYHDAIYLGNGDFIHATEPGDVVKVTNVQWFKPDYARRVLSANDLISTQPANVHTIYRLYNPNNGQHLFTNSLNEYRSLVKIGWNGEKEAFNVSESGTPVYRLYNPYSGEHHFTVSSDERERLSEIGWRFEGVSWQSFGNIPVYRLFNPFANGKSDAHHFTTSLAEKNNLLSLGWRDEGIAWYVVS</sequence>
<dbReference type="Pfam" id="PF18885">
    <property type="entry name" value="DUF5648"/>
    <property type="match status" value="1"/>
</dbReference>
<dbReference type="InterPro" id="IPR043708">
    <property type="entry name" value="DUF5648"/>
</dbReference>
<evidence type="ECO:0000313" key="6">
    <source>
        <dbReference type="EMBL" id="EOW87709.1"/>
    </source>
</evidence>
<feature type="domain" description="NlpC/P60" evidence="5">
    <location>
        <begin position="42"/>
        <end position="166"/>
    </location>
</feature>
<dbReference type="InterPro" id="IPR000064">
    <property type="entry name" value="NLP_P60_dom"/>
</dbReference>
<reference evidence="6 7" key="1">
    <citation type="submission" date="2013-03" db="EMBL/GenBank/DDBJ databases">
        <title>The Genome Sequence of Enterococcus columbae ATCC_51263 (PacBio/Illumina hybrid assembly).</title>
        <authorList>
            <consortium name="The Broad Institute Genomics Platform"/>
            <consortium name="The Broad Institute Genome Sequencing Center for Infectious Disease"/>
            <person name="Earl A."/>
            <person name="Russ C."/>
            <person name="Gilmore M."/>
            <person name="Surin D."/>
            <person name="Walker B."/>
            <person name="Young S."/>
            <person name="Zeng Q."/>
            <person name="Gargeya S."/>
            <person name="Fitzgerald M."/>
            <person name="Haas B."/>
            <person name="Abouelleil A."/>
            <person name="Allen A.W."/>
            <person name="Alvarado L."/>
            <person name="Arachchi H.M."/>
            <person name="Berlin A.M."/>
            <person name="Chapman S.B."/>
            <person name="Gainer-Dewar J."/>
            <person name="Goldberg J."/>
            <person name="Griggs A."/>
            <person name="Gujja S."/>
            <person name="Hansen M."/>
            <person name="Howarth C."/>
            <person name="Imamovic A."/>
            <person name="Ireland A."/>
            <person name="Larimer J."/>
            <person name="McCowan C."/>
            <person name="Murphy C."/>
            <person name="Pearson M."/>
            <person name="Poon T.W."/>
            <person name="Priest M."/>
            <person name="Roberts A."/>
            <person name="Saif S."/>
            <person name="Shea T."/>
            <person name="Sisk P."/>
            <person name="Sykes S."/>
            <person name="Wortman J."/>
            <person name="Nusbaum C."/>
            <person name="Birren B."/>
        </authorList>
    </citation>
    <scope>NUCLEOTIDE SEQUENCE [LARGE SCALE GENOMIC DNA]</scope>
    <source>
        <strain evidence="6 7">ATCC 51263</strain>
    </source>
</reference>
<keyword evidence="3" id="KW-0378">Hydrolase</keyword>
<dbReference type="OrthoDB" id="2173042at2"/>
<dbReference type="SUPFAM" id="SSF54001">
    <property type="entry name" value="Cysteine proteinases"/>
    <property type="match status" value="1"/>
</dbReference>
<accession>S0KD93</accession>
<evidence type="ECO:0000256" key="4">
    <source>
        <dbReference type="ARBA" id="ARBA00022807"/>
    </source>
</evidence>
<dbReference type="eggNOG" id="COG0791">
    <property type="taxonomic scope" value="Bacteria"/>
</dbReference>
<proteinExistence type="inferred from homology"/>
<keyword evidence="2" id="KW-0645">Protease</keyword>
<keyword evidence="7" id="KW-1185">Reference proteome</keyword>
<protein>
    <recommendedName>
        <fullName evidence="5">NlpC/P60 domain-containing protein</fullName>
    </recommendedName>
</protein>
<evidence type="ECO:0000256" key="1">
    <source>
        <dbReference type="ARBA" id="ARBA00007074"/>
    </source>
</evidence>
<dbReference type="Proteomes" id="UP000014113">
    <property type="component" value="Unassembled WGS sequence"/>
</dbReference>
<organism evidence="6 7">
    <name type="scientific">Enterococcus columbae DSM 7374 = ATCC 51263</name>
    <dbReference type="NCBI Taxonomy" id="1121865"/>
    <lineage>
        <taxon>Bacteria</taxon>
        <taxon>Bacillati</taxon>
        <taxon>Bacillota</taxon>
        <taxon>Bacilli</taxon>
        <taxon>Lactobacillales</taxon>
        <taxon>Enterococcaceae</taxon>
        <taxon>Enterococcus</taxon>
    </lineage>
</organism>
<dbReference type="PANTHER" id="PTHR47053:SF1">
    <property type="entry name" value="MUREIN DD-ENDOPEPTIDASE MEPH-RELATED"/>
    <property type="match status" value="1"/>
</dbReference>
<dbReference type="EMBL" id="ASWJ01000002">
    <property type="protein sequence ID" value="EOW87709.1"/>
    <property type="molecule type" value="Genomic_DNA"/>
</dbReference>
<dbReference type="InterPro" id="IPR051202">
    <property type="entry name" value="Peptidase_C40"/>
</dbReference>
<dbReference type="InterPro" id="IPR038765">
    <property type="entry name" value="Papain-like_cys_pep_sf"/>
</dbReference>
<dbReference type="PATRIC" id="fig|1121865.3.peg.819"/>
<dbReference type="RefSeq" id="WP_016182994.1">
    <property type="nucleotide sequence ID" value="NZ_KB890316.1"/>
</dbReference>
<evidence type="ECO:0000313" key="7">
    <source>
        <dbReference type="Proteomes" id="UP000014113"/>
    </source>
</evidence>
<comment type="similarity">
    <text evidence="1">Belongs to the peptidase C40 family.</text>
</comment>
<evidence type="ECO:0000256" key="3">
    <source>
        <dbReference type="ARBA" id="ARBA00022801"/>
    </source>
</evidence>
<comment type="caution">
    <text evidence="6">The sequence shown here is derived from an EMBL/GenBank/DDBJ whole genome shotgun (WGS) entry which is preliminary data.</text>
</comment>
<dbReference type="GO" id="GO:0008234">
    <property type="term" value="F:cysteine-type peptidase activity"/>
    <property type="evidence" value="ECO:0007669"/>
    <property type="project" value="UniProtKB-KW"/>
</dbReference>
<keyword evidence="4" id="KW-0788">Thiol protease</keyword>
<dbReference type="PANTHER" id="PTHR47053">
    <property type="entry name" value="MUREIN DD-ENDOPEPTIDASE MEPH-RELATED"/>
    <property type="match status" value="1"/>
</dbReference>
<dbReference type="PROSITE" id="PS51935">
    <property type="entry name" value="NLPC_P60"/>
    <property type="match status" value="1"/>
</dbReference>
<gene>
    <name evidence="6" type="ORF">I568_00374</name>
</gene>
<dbReference type="STRING" id="1121865.OMW_00832"/>
<dbReference type="AlphaFoldDB" id="S0KD93"/>
<evidence type="ECO:0000259" key="5">
    <source>
        <dbReference type="PROSITE" id="PS51935"/>
    </source>
</evidence>
<dbReference type="Gene3D" id="3.90.1720.10">
    <property type="entry name" value="endopeptidase domain like (from Nostoc punctiforme)"/>
    <property type="match status" value="1"/>
</dbReference>
<name>S0KD93_9ENTE</name>
<evidence type="ECO:0000256" key="2">
    <source>
        <dbReference type="ARBA" id="ARBA00022670"/>
    </source>
</evidence>
<dbReference type="Pfam" id="PF00877">
    <property type="entry name" value="NLPC_P60"/>
    <property type="match status" value="1"/>
</dbReference>
<dbReference type="GO" id="GO:0006508">
    <property type="term" value="P:proteolysis"/>
    <property type="evidence" value="ECO:0007669"/>
    <property type="project" value="UniProtKB-KW"/>
</dbReference>